<dbReference type="GO" id="GO:0008270">
    <property type="term" value="F:zinc ion binding"/>
    <property type="evidence" value="ECO:0007669"/>
    <property type="project" value="InterPro"/>
</dbReference>
<proteinExistence type="predicted"/>
<keyword evidence="5" id="KW-0653">Protein transport</keyword>
<organism evidence="9 10">
    <name type="scientific">Didymella rabiei</name>
    <name type="common">Chickpea ascochyta blight fungus</name>
    <name type="synonym">Mycosphaerella rabiei</name>
    <dbReference type="NCBI Taxonomy" id="5454"/>
    <lineage>
        <taxon>Eukaryota</taxon>
        <taxon>Fungi</taxon>
        <taxon>Dikarya</taxon>
        <taxon>Ascomycota</taxon>
        <taxon>Pezizomycotina</taxon>
        <taxon>Dothideomycetes</taxon>
        <taxon>Pleosporomycetidae</taxon>
        <taxon>Pleosporales</taxon>
        <taxon>Pleosporineae</taxon>
        <taxon>Didymellaceae</taxon>
        <taxon>Ascochyta</taxon>
    </lineage>
</organism>
<gene>
    <name evidence="9" type="ORF">ST47_g2640</name>
</gene>
<dbReference type="InterPro" id="IPR040122">
    <property type="entry name" value="Importin_beta"/>
</dbReference>
<dbReference type="InterPro" id="IPR021858">
    <property type="entry name" value="Fun_TF"/>
</dbReference>
<reference evidence="9 10" key="1">
    <citation type="journal article" date="2016" name="Sci. Rep.">
        <title>Draft genome sequencing and secretome analysis of fungal phytopathogen Ascochyta rabiei provides insight into the necrotrophic effector repertoire.</title>
        <authorList>
            <person name="Verma S."/>
            <person name="Gazara R.K."/>
            <person name="Nizam S."/>
            <person name="Parween S."/>
            <person name="Chattopadhyay D."/>
            <person name="Verma P.K."/>
        </authorList>
    </citation>
    <scope>NUCLEOTIDE SEQUENCE [LARGE SCALE GENOMIC DNA]</scope>
    <source>
        <strain evidence="9 10">ArDII</strain>
    </source>
</reference>
<evidence type="ECO:0000256" key="6">
    <source>
        <dbReference type="ARBA" id="ARBA00023242"/>
    </source>
</evidence>
<evidence type="ECO:0000256" key="3">
    <source>
        <dbReference type="ARBA" id="ARBA00022490"/>
    </source>
</evidence>
<evidence type="ECO:0000256" key="1">
    <source>
        <dbReference type="ARBA" id="ARBA00004496"/>
    </source>
</evidence>
<evidence type="ECO:0000256" key="2">
    <source>
        <dbReference type="ARBA" id="ARBA00022448"/>
    </source>
</evidence>
<keyword evidence="10" id="KW-1185">Reference proteome</keyword>
<comment type="caution">
    <text evidence="9">The sequence shown here is derived from an EMBL/GenBank/DDBJ whole genome shotgun (WGS) entry which is preliminary data.</text>
</comment>
<dbReference type="InterPro" id="IPR036864">
    <property type="entry name" value="Zn2-C6_fun-type_DNA-bd_sf"/>
</dbReference>
<dbReference type="Gene3D" id="4.10.240.10">
    <property type="entry name" value="Zn(2)-C6 fungal-type DNA-binding domain"/>
    <property type="match status" value="1"/>
</dbReference>
<dbReference type="PROSITE" id="PS00463">
    <property type="entry name" value="ZN2_CY6_FUNGAL_1"/>
    <property type="match status" value="1"/>
</dbReference>
<dbReference type="Proteomes" id="UP000076837">
    <property type="component" value="Unassembled WGS sequence"/>
</dbReference>
<keyword evidence="4" id="KW-0677">Repeat</keyword>
<evidence type="ECO:0000256" key="4">
    <source>
        <dbReference type="ARBA" id="ARBA00022737"/>
    </source>
</evidence>
<dbReference type="STRING" id="5454.A0A163J980"/>
<dbReference type="CDD" id="cd00067">
    <property type="entry name" value="GAL4"/>
    <property type="match status" value="1"/>
</dbReference>
<dbReference type="SMART" id="SM00066">
    <property type="entry name" value="GAL4"/>
    <property type="match status" value="1"/>
</dbReference>
<comment type="subcellular location">
    <subcellularLocation>
        <location evidence="1">Cytoplasm</location>
    </subcellularLocation>
</comment>
<evidence type="ECO:0000259" key="8">
    <source>
        <dbReference type="PROSITE" id="PS50166"/>
    </source>
</evidence>
<dbReference type="GO" id="GO:0005634">
    <property type="term" value="C:nucleus"/>
    <property type="evidence" value="ECO:0007669"/>
    <property type="project" value="UniProtKB-ARBA"/>
</dbReference>
<dbReference type="InterPro" id="IPR001494">
    <property type="entry name" value="Importin-beta_N"/>
</dbReference>
<dbReference type="GO" id="GO:0000981">
    <property type="term" value="F:DNA-binding transcription factor activity, RNA polymerase II-specific"/>
    <property type="evidence" value="ECO:0007669"/>
    <property type="project" value="InterPro"/>
</dbReference>
<dbReference type="Pfam" id="PF11951">
    <property type="entry name" value="Fungal_trans_2"/>
    <property type="match status" value="1"/>
</dbReference>
<dbReference type="Pfam" id="PF13513">
    <property type="entry name" value="HEAT_EZ"/>
    <property type="match status" value="1"/>
</dbReference>
<dbReference type="InterPro" id="IPR016024">
    <property type="entry name" value="ARM-type_fold"/>
</dbReference>
<sequence length="1504" mass="167514">MSWQPEEQTLRQLAQCLKDSLGSNENARKNAEIMLKTARASPDFDKYLAYLFSSSHPPSGVDMDGSIYFQARAAAAIMLKNDVKGSLKTMDEATKSYIKNIIMVGLQDSNKQMRLYAGNVITEVVRQGGIMGWPQILSDLVNIVSNTSGNVSVQAQEGGMSALLKICEDHRKALDKEYQGQRPLSFVFPKLLELTTSPIPRVRADAIAAINIFIPDKLQVVLSNIDTLMQQLFSIASDSSEDVRKQVCRAFVHVADIAPEKMVPHMEGLVDYMVSQQRSKDDEELALDAAEFWLCVAEDERMRDHLGPYLAKIVPVLLESMVYSEDDVLRLEGEEEDYDVDDREQDIRPNFASSKSGRMTTNANGETVLTNGATAAFTDDDLSDGEIEDFDDDDSFGDPEDAWNLRKCSAAALDVLAGVFHEAVFEATLPYLTSNLNHAEWPNRESAVLALGAIADGCMHVVQPHLPMLTPYLITLLQDPKPVVRKITCWTLGRYSGWAARLDQAGKQQYFEPIMDGILKKMLDSNKGVQEAAASAFAHLEEKANTQLADYCPVIVRQFIQCFAMYKDKNMYILYDCVQTLAEHVGPALAQDDLVVVLMPALLQRWSKVSDHSREVIPLLECLSYVATALDRKFSQYASGIFARCVSIIHRNLQESQMATENPNLEVPDKDFLITAVDLLSAMIQALPAQDSAQLVAGTPNFFQLLAICMSDSNNDVRQSAYALLGDCAICVFEQLQPCLPAILEILIVQLEASPAHIGHDESGYSVINNACWSVGEIAMQQKEGMQPYADRLLQKIGTILFDRKVPESLNENAAIALGRLGIGSAQYLSVHLAQIAPAFLRAISKVTWNDEKGHALTGFMQIVLANPGAMEQSLLEFFSLMASADRNFVTGPSGQQCRETFKQIIQQYKSMIPDFDSFLGGLPGDQQATFRELSFKSSFHSMAGPGGGPSRRSHTKSRKGCKTCKRRHIRCDETFPQCRNCTKHQVRCDYMDSPTAMMPESPQALQQPNLLWTPEIEATIEQWRQTGEFPFPELRIYPQPQWRAYAKTDLRLIHHLSSITNEMFRNRTSKMTLWADMMPKFLSIAASHPFVMHSILAFSASHLAWISQCTETRNLAFHHASIALKGLHDGISSFTKLNSDAVLASSLLLAWQATDWRGWASLVTGTKTVIQSMQSWRHESLFADYIAEHSPMPNRHFMNPVSTPVSQEARAQQLNTLTDIHNSLQRMQPYLSRNDQETKWVDQLKGYLDRLRASSQAQAPEEQFNQLYALRKWLFWVPISLLSAKRGDVNVLCVLAHFYATALALEPMFPDVASVFVSHLSLVPLEEIVTVIQGYQDPRYDSRIQTMSYLVQFPIDVVSSYKTRREWTQQHMTAVSPTQHSSYALETVNLDLENQIAQYSYGQAHSLSPVFAPSPLGLLPPGMASTPSSPFLDVPRTSADGYGSSSYATSSYPPSSYASSNYASPLGSPANVILPPYAAPSEHAYHYGISGYTSGFVATPIWT</sequence>
<dbReference type="SUPFAM" id="SSF57701">
    <property type="entry name" value="Zn2/Cys6 DNA-binding domain"/>
    <property type="match status" value="1"/>
</dbReference>
<dbReference type="SUPFAM" id="SSF48371">
    <property type="entry name" value="ARM repeat"/>
    <property type="match status" value="1"/>
</dbReference>
<evidence type="ECO:0000313" key="10">
    <source>
        <dbReference type="Proteomes" id="UP000076837"/>
    </source>
</evidence>
<dbReference type="Gene3D" id="1.25.10.10">
    <property type="entry name" value="Leucine-rich Repeat Variant"/>
    <property type="match status" value="2"/>
</dbReference>
<name>A0A163J980_DIDRA</name>
<dbReference type="FunFam" id="1.25.10.10:FF:000313">
    <property type="entry name" value="Importin beta-2 subunit, putative"/>
    <property type="match status" value="1"/>
</dbReference>
<dbReference type="InterPro" id="IPR001138">
    <property type="entry name" value="Zn2Cys6_DnaBD"/>
</dbReference>
<dbReference type="PROSITE" id="PS50166">
    <property type="entry name" value="IMPORTIN_B_NT"/>
    <property type="match status" value="1"/>
</dbReference>
<keyword evidence="2" id="KW-0813">Transport</keyword>
<feature type="domain" description="Importin N-terminal" evidence="8">
    <location>
        <begin position="31"/>
        <end position="108"/>
    </location>
</feature>
<dbReference type="PANTHER" id="PTHR10527">
    <property type="entry name" value="IMPORTIN BETA"/>
    <property type="match status" value="1"/>
</dbReference>
<accession>A0A163J980</accession>
<protein>
    <recommendedName>
        <fullName evidence="11">ARM repeat-containing protein</fullName>
    </recommendedName>
</protein>
<evidence type="ECO:0008006" key="11">
    <source>
        <dbReference type="Google" id="ProtNLM"/>
    </source>
</evidence>
<dbReference type="PROSITE" id="PS50048">
    <property type="entry name" value="ZN2_CY6_FUNGAL_2"/>
    <property type="match status" value="1"/>
</dbReference>
<evidence type="ECO:0000259" key="7">
    <source>
        <dbReference type="PROSITE" id="PS50048"/>
    </source>
</evidence>
<dbReference type="InterPro" id="IPR011989">
    <property type="entry name" value="ARM-like"/>
</dbReference>
<dbReference type="Pfam" id="PF00172">
    <property type="entry name" value="Zn_clus"/>
    <property type="match status" value="1"/>
</dbReference>
<dbReference type="GO" id="GO:0031267">
    <property type="term" value="F:small GTPase binding"/>
    <property type="evidence" value="ECO:0007669"/>
    <property type="project" value="InterPro"/>
</dbReference>
<evidence type="ECO:0000313" key="9">
    <source>
        <dbReference type="EMBL" id="KZM26223.1"/>
    </source>
</evidence>
<feature type="domain" description="Zn(2)-C6 fungal-type" evidence="7">
    <location>
        <begin position="961"/>
        <end position="991"/>
    </location>
</feature>
<keyword evidence="3" id="KW-0963">Cytoplasm</keyword>
<dbReference type="GO" id="GO:0006606">
    <property type="term" value="P:protein import into nucleus"/>
    <property type="evidence" value="ECO:0007669"/>
    <property type="project" value="InterPro"/>
</dbReference>
<dbReference type="EMBL" id="JYNV01000112">
    <property type="protein sequence ID" value="KZM26223.1"/>
    <property type="molecule type" value="Genomic_DNA"/>
</dbReference>
<dbReference type="FunFam" id="1.25.10.10:FF:000219">
    <property type="entry name" value="Importin subunit beta-2"/>
    <property type="match status" value="1"/>
</dbReference>
<dbReference type="GO" id="GO:0005737">
    <property type="term" value="C:cytoplasm"/>
    <property type="evidence" value="ECO:0007669"/>
    <property type="project" value="UniProtKB-SubCell"/>
</dbReference>
<keyword evidence="6" id="KW-0539">Nucleus</keyword>
<evidence type="ECO:0000256" key="5">
    <source>
        <dbReference type="ARBA" id="ARBA00022927"/>
    </source>
</evidence>